<accession>A0A557QJU3</accession>
<evidence type="ECO:0000259" key="4">
    <source>
        <dbReference type="PROSITE" id="PS50075"/>
    </source>
</evidence>
<dbReference type="Proteomes" id="UP000319502">
    <property type="component" value="Unassembled WGS sequence"/>
</dbReference>
<proteinExistence type="inferred from homology"/>
<dbReference type="InterPro" id="IPR000873">
    <property type="entry name" value="AMP-dep_synth/lig_dom"/>
</dbReference>
<sequence length="931" mass="100417">MAQTPGLEHPHDADRLLQLVDTVLGELRPGARLHAGLDSQLDRDLGLDSLARVELLARVEREFAVQLPSDVLGNARTPRDVLAAMAVAGYTPSPTAHDDARLAVPAHVAGLPDEARGLVDVLDWHVRRHPERTHVTFYRQPDATETLSYAQLAEAARGIAGVLSAAGVQPGACVALMLPSGPDFFRCFFGILMAGAVPVPMYPPSRPAQLEDHLNRQAGILRNCEARVLITFDTVRPLARMLIGLSPSLRTVLTLADLDGPSMTPTPTADDALALIQYTSGSTGDPKGVMLSHRNLLANIRAWGRATGLGSTDVAVSWLPLYHDMGLIGAWLGSLYHGCPLVLMSPLDFLARPERWLWAIHRHRGTVTAAPNFAFELCVKRLADKTLDGLDLSSWRLAANGAEPVNADTLDRFAQTFARYGLRPEALAPVYGLAEATVGLCVPPPGRGVRVDRVASEAMRSRGLAEPVAEGADALRFVACGPPLPEHRVRVVDSAGRALPERRVGRLEFSGPSATRGYYRNPAASARLFDGDWLVTGDYAYLADGEVYITGREKDLIIRGGRNFYPYDLEQLVGELDGVRKGCVVVFGVVDTQAVDERLVVVAETREADAGRRAALEQRIAGAAVEQIGIPPDVVVLAPPHAVLKTSSGKLRRAAVREAYLNGTLGTATRPTWVQVARLQLASAAGRLAGTIRRVRELGYGAWVWAVFWLLAPLAALAIFTLPSLGARWRVTHWLARAFQWLSACPMTVSGLEHLPAGPVLFVANHASYADGLVLGAALPMPVAFVAKGEFKHNRVMRPLFERMGAHFVARFDSRQGVEDVKTMGAIARQAPPLLFFAEGTFGSSPGLRGFRLGAFQIATQQGLPVVPVAIAGSRRILPSGSWRPRRGPLSITLGAPIEPQGEGWHDMLRLRDAVRRAILVNCGEPDAGDG</sequence>
<name>A0A557QJU3_9RHOO</name>
<dbReference type="Gene3D" id="3.30.300.30">
    <property type="match status" value="1"/>
</dbReference>
<dbReference type="RefSeq" id="WP_144310425.1">
    <property type="nucleotide sequence ID" value="NZ_VMNK01000015.1"/>
</dbReference>
<dbReference type="GO" id="GO:0005886">
    <property type="term" value="C:plasma membrane"/>
    <property type="evidence" value="ECO:0007669"/>
    <property type="project" value="TreeGrafter"/>
</dbReference>
<dbReference type="FunFam" id="3.40.50.12780:FF:000013">
    <property type="entry name" value="Long-chain-fatty-acid--AMP ligase FadD32"/>
    <property type="match status" value="1"/>
</dbReference>
<dbReference type="InterPro" id="IPR020845">
    <property type="entry name" value="AMP-binding_CS"/>
</dbReference>
<feature type="transmembrane region" description="Helical" evidence="3">
    <location>
        <begin position="702"/>
        <end position="722"/>
    </location>
</feature>
<keyword evidence="6" id="KW-1185">Reference proteome</keyword>
<dbReference type="InterPro" id="IPR009081">
    <property type="entry name" value="PP-bd_ACP"/>
</dbReference>
<dbReference type="Gene3D" id="3.40.50.12780">
    <property type="entry name" value="N-terminal domain of ligase-like"/>
    <property type="match status" value="1"/>
</dbReference>
<dbReference type="GO" id="GO:0016874">
    <property type="term" value="F:ligase activity"/>
    <property type="evidence" value="ECO:0007669"/>
    <property type="project" value="UniProtKB-KW"/>
</dbReference>
<dbReference type="PANTHER" id="PTHR22754:SF32">
    <property type="entry name" value="DISCO-INTERACTING PROTEIN 2"/>
    <property type="match status" value="1"/>
</dbReference>
<dbReference type="PROSITE" id="PS00455">
    <property type="entry name" value="AMP_BINDING"/>
    <property type="match status" value="1"/>
</dbReference>
<dbReference type="PANTHER" id="PTHR22754">
    <property type="entry name" value="DISCO-INTERACTING PROTEIN 2 DIP2 -RELATED"/>
    <property type="match status" value="1"/>
</dbReference>
<dbReference type="OrthoDB" id="5480912at2"/>
<dbReference type="CDD" id="cd05931">
    <property type="entry name" value="FAAL"/>
    <property type="match status" value="1"/>
</dbReference>
<dbReference type="SMART" id="SM00563">
    <property type="entry name" value="PlsC"/>
    <property type="match status" value="1"/>
</dbReference>
<reference evidence="5 6" key="1">
    <citation type="submission" date="2019-07" db="EMBL/GenBank/DDBJ databases">
        <title>The pathways for chlorine oxyanion respiration interact through the shared metabolite chlorate.</title>
        <authorList>
            <person name="Barnum T.P."/>
            <person name="Cheng Y."/>
            <person name="Hill K.A."/>
            <person name="Lucas L.N."/>
            <person name="Carlson H.K."/>
            <person name="Coates J.D."/>
        </authorList>
    </citation>
    <scope>NUCLEOTIDE SEQUENCE [LARGE SCALE GENOMIC DNA]</scope>
    <source>
        <strain evidence="5 6">SFB-3</strain>
    </source>
</reference>
<dbReference type="GO" id="GO:0006633">
    <property type="term" value="P:fatty acid biosynthetic process"/>
    <property type="evidence" value="ECO:0007669"/>
    <property type="project" value="TreeGrafter"/>
</dbReference>
<dbReference type="PROSITE" id="PS50075">
    <property type="entry name" value="CARRIER"/>
    <property type="match status" value="1"/>
</dbReference>
<dbReference type="GO" id="GO:0070566">
    <property type="term" value="F:adenylyltransferase activity"/>
    <property type="evidence" value="ECO:0007669"/>
    <property type="project" value="TreeGrafter"/>
</dbReference>
<comment type="similarity">
    <text evidence="1">Belongs to the ATP-dependent AMP-binding enzyme family.</text>
</comment>
<dbReference type="InterPro" id="IPR036736">
    <property type="entry name" value="ACP-like_sf"/>
</dbReference>
<dbReference type="Gene3D" id="1.10.1200.10">
    <property type="entry name" value="ACP-like"/>
    <property type="match status" value="1"/>
</dbReference>
<evidence type="ECO:0000313" key="5">
    <source>
        <dbReference type="EMBL" id="TVO53180.1"/>
    </source>
</evidence>
<dbReference type="GO" id="GO:0071766">
    <property type="term" value="P:Actinobacterium-type cell wall biogenesis"/>
    <property type="evidence" value="ECO:0007669"/>
    <property type="project" value="UniProtKB-ARBA"/>
</dbReference>
<dbReference type="CDD" id="cd07989">
    <property type="entry name" value="LPLAT_AGPAT-like"/>
    <property type="match status" value="1"/>
</dbReference>
<dbReference type="InterPro" id="IPR042099">
    <property type="entry name" value="ANL_N_sf"/>
</dbReference>
<evidence type="ECO:0000256" key="2">
    <source>
        <dbReference type="ARBA" id="ARBA00022598"/>
    </source>
</evidence>
<dbReference type="Pfam" id="PF00501">
    <property type="entry name" value="AMP-binding"/>
    <property type="match status" value="1"/>
</dbReference>
<evidence type="ECO:0000256" key="1">
    <source>
        <dbReference type="ARBA" id="ARBA00006432"/>
    </source>
</evidence>
<dbReference type="SUPFAM" id="SSF56801">
    <property type="entry name" value="Acetyl-CoA synthetase-like"/>
    <property type="match status" value="1"/>
</dbReference>
<feature type="domain" description="Carrier" evidence="4">
    <location>
        <begin position="10"/>
        <end position="89"/>
    </location>
</feature>
<dbReference type="Pfam" id="PF00550">
    <property type="entry name" value="PP-binding"/>
    <property type="match status" value="1"/>
</dbReference>
<evidence type="ECO:0000256" key="3">
    <source>
        <dbReference type="SAM" id="Phobius"/>
    </source>
</evidence>
<dbReference type="SUPFAM" id="SSF69593">
    <property type="entry name" value="Glycerol-3-phosphate (1)-acyltransferase"/>
    <property type="match status" value="1"/>
</dbReference>
<gene>
    <name evidence="5" type="ORF">FHP91_15385</name>
</gene>
<dbReference type="AlphaFoldDB" id="A0A557QJU3"/>
<dbReference type="EMBL" id="VMNK01000015">
    <property type="protein sequence ID" value="TVO53180.1"/>
    <property type="molecule type" value="Genomic_DNA"/>
</dbReference>
<comment type="caution">
    <text evidence="5">The sequence shown here is derived from an EMBL/GenBank/DDBJ whole genome shotgun (WGS) entry which is preliminary data.</text>
</comment>
<dbReference type="InterPro" id="IPR045851">
    <property type="entry name" value="AMP-bd_C_sf"/>
</dbReference>
<dbReference type="GO" id="GO:0016746">
    <property type="term" value="F:acyltransferase activity"/>
    <property type="evidence" value="ECO:0007669"/>
    <property type="project" value="InterPro"/>
</dbReference>
<dbReference type="InterPro" id="IPR040097">
    <property type="entry name" value="FAAL/FAAC"/>
</dbReference>
<protein>
    <submittedName>
        <fullName evidence="5">AMP-binding protein</fullName>
    </submittedName>
</protein>
<dbReference type="Pfam" id="PF01553">
    <property type="entry name" value="Acyltransferase"/>
    <property type="match status" value="1"/>
</dbReference>
<evidence type="ECO:0000313" key="6">
    <source>
        <dbReference type="Proteomes" id="UP000319502"/>
    </source>
</evidence>
<keyword evidence="3" id="KW-1133">Transmembrane helix</keyword>
<organism evidence="5 6">
    <name type="scientific">Denitromonas halophila</name>
    <dbReference type="NCBI Taxonomy" id="1629404"/>
    <lineage>
        <taxon>Bacteria</taxon>
        <taxon>Pseudomonadati</taxon>
        <taxon>Pseudomonadota</taxon>
        <taxon>Betaproteobacteria</taxon>
        <taxon>Rhodocyclales</taxon>
        <taxon>Zoogloeaceae</taxon>
        <taxon>Denitromonas</taxon>
    </lineage>
</organism>
<keyword evidence="3" id="KW-0812">Transmembrane</keyword>
<keyword evidence="2" id="KW-0436">Ligase</keyword>
<keyword evidence="3" id="KW-0472">Membrane</keyword>
<dbReference type="SUPFAM" id="SSF47336">
    <property type="entry name" value="ACP-like"/>
    <property type="match status" value="1"/>
</dbReference>
<dbReference type="InterPro" id="IPR002123">
    <property type="entry name" value="Plipid/glycerol_acylTrfase"/>
</dbReference>